<keyword evidence="3" id="KW-0677">Repeat</keyword>
<evidence type="ECO:0000256" key="6">
    <source>
        <dbReference type="ARBA" id="ARBA00023136"/>
    </source>
</evidence>
<dbReference type="PANTHER" id="PTHR22777">
    <property type="entry name" value="HEMOLYSIN-RELATED"/>
    <property type="match status" value="1"/>
</dbReference>
<evidence type="ECO:0000313" key="12">
    <source>
        <dbReference type="EMBL" id="QJD30248.1"/>
    </source>
</evidence>
<protein>
    <submittedName>
        <fullName evidence="12">DUF21 domain-containing protein</fullName>
    </submittedName>
</protein>
<dbReference type="InterPro" id="IPR005170">
    <property type="entry name" value="Transptr-assoc_dom"/>
</dbReference>
<evidence type="ECO:0000256" key="9">
    <source>
        <dbReference type="SAM" id="Phobius"/>
    </source>
</evidence>
<dbReference type="InterPro" id="IPR036318">
    <property type="entry name" value="FAD-bd_PCMH-like_sf"/>
</dbReference>
<dbReference type="InterPro" id="IPR046342">
    <property type="entry name" value="CBS_dom_sf"/>
</dbReference>
<reference evidence="13" key="1">
    <citation type="submission" date="2019-12" db="EMBL/GenBank/DDBJ databases">
        <authorList>
            <person name="Awala S.I."/>
            <person name="Rhee S.K."/>
        </authorList>
    </citation>
    <scope>NUCLEOTIDE SEQUENCE [LARGE SCALE GENOMIC DNA]</scope>
    <source>
        <strain evidence="13">IM1</strain>
    </source>
</reference>
<dbReference type="AlphaFoldDB" id="A0A858Q8P8"/>
<keyword evidence="2 8" id="KW-0812">Transmembrane</keyword>
<dbReference type="RefSeq" id="WP_169603521.1">
    <property type="nucleotide sequence ID" value="NZ_CP046565.1"/>
</dbReference>
<dbReference type="EMBL" id="CP046565">
    <property type="protein sequence ID" value="QJD30248.1"/>
    <property type="molecule type" value="Genomic_DNA"/>
</dbReference>
<evidence type="ECO:0000256" key="1">
    <source>
        <dbReference type="ARBA" id="ARBA00004141"/>
    </source>
</evidence>
<dbReference type="GO" id="GO:0050660">
    <property type="term" value="F:flavin adenine dinucleotide binding"/>
    <property type="evidence" value="ECO:0007669"/>
    <property type="project" value="InterPro"/>
</dbReference>
<comment type="subcellular location">
    <subcellularLocation>
        <location evidence="1">Membrane</location>
        <topology evidence="1">Multi-pass membrane protein</topology>
    </subcellularLocation>
</comment>
<dbReference type="InterPro" id="IPR000644">
    <property type="entry name" value="CBS_dom"/>
</dbReference>
<keyword evidence="5 7" id="KW-0129">CBS domain</keyword>
<dbReference type="Gene3D" id="3.10.580.10">
    <property type="entry name" value="CBS-domain"/>
    <property type="match status" value="1"/>
</dbReference>
<name>A0A858Q8P8_9GAMM</name>
<feature type="domain" description="CBS" evidence="10">
    <location>
        <begin position="280"/>
        <end position="336"/>
    </location>
</feature>
<organism evidence="12 13">
    <name type="scientific">Methylococcus geothermalis</name>
    <dbReference type="NCBI Taxonomy" id="2681310"/>
    <lineage>
        <taxon>Bacteria</taxon>
        <taxon>Pseudomonadati</taxon>
        <taxon>Pseudomonadota</taxon>
        <taxon>Gammaproteobacteria</taxon>
        <taxon>Methylococcales</taxon>
        <taxon>Methylococcaceae</taxon>
        <taxon>Methylococcus</taxon>
    </lineage>
</organism>
<dbReference type="KEGG" id="metu:GNH96_09875"/>
<evidence type="ECO:0000256" key="7">
    <source>
        <dbReference type="PROSITE-ProRule" id="PRU00703"/>
    </source>
</evidence>
<evidence type="ECO:0000259" key="10">
    <source>
        <dbReference type="PROSITE" id="PS51371"/>
    </source>
</evidence>
<feature type="transmembrane region" description="Helical" evidence="9">
    <location>
        <begin position="6"/>
        <end position="25"/>
    </location>
</feature>
<dbReference type="InterPro" id="IPR002550">
    <property type="entry name" value="CNNM"/>
</dbReference>
<accession>A0A858Q8P8</accession>
<dbReference type="CDD" id="cd04590">
    <property type="entry name" value="CBS_pair_CorC_HlyC_assoc"/>
    <property type="match status" value="1"/>
</dbReference>
<gene>
    <name evidence="12" type="ORF">GNH96_09875</name>
</gene>
<dbReference type="PROSITE" id="PS51371">
    <property type="entry name" value="CBS"/>
    <property type="match status" value="1"/>
</dbReference>
<feature type="domain" description="CNNM transmembrane" evidence="11">
    <location>
        <begin position="1"/>
        <end position="197"/>
    </location>
</feature>
<evidence type="ECO:0000256" key="4">
    <source>
        <dbReference type="ARBA" id="ARBA00022989"/>
    </source>
</evidence>
<dbReference type="Pfam" id="PF00571">
    <property type="entry name" value="CBS"/>
    <property type="match status" value="1"/>
</dbReference>
<dbReference type="SMART" id="SM01091">
    <property type="entry name" value="CorC_HlyC"/>
    <property type="match status" value="1"/>
</dbReference>
<evidence type="ECO:0000256" key="5">
    <source>
        <dbReference type="ARBA" id="ARBA00023122"/>
    </source>
</evidence>
<keyword evidence="6 8" id="KW-0472">Membrane</keyword>
<dbReference type="PANTHER" id="PTHR22777:SF17">
    <property type="entry name" value="UPF0053 PROTEIN SLL0260"/>
    <property type="match status" value="1"/>
</dbReference>
<dbReference type="InterPro" id="IPR016169">
    <property type="entry name" value="FAD-bd_PCMH_sub2"/>
</dbReference>
<dbReference type="Pfam" id="PF03471">
    <property type="entry name" value="CorC_HlyC"/>
    <property type="match status" value="1"/>
</dbReference>
<dbReference type="PROSITE" id="PS51846">
    <property type="entry name" value="CNNM"/>
    <property type="match status" value="1"/>
</dbReference>
<dbReference type="GO" id="GO:0005886">
    <property type="term" value="C:plasma membrane"/>
    <property type="evidence" value="ECO:0007669"/>
    <property type="project" value="TreeGrafter"/>
</dbReference>
<sequence>MIQIGLVLFLIFVNGLFAMSEMAIVSARRSRLQHQADKGGAGEVRALELAAQPSRFLSTVQVGITTIGVLNGALGEASVSSQIEPLLMTMPELAPYAHEISLTITVFAITYLSLIIGELVPKRLALLHAESIAAAVARPMHYLSLIALPLVKFLSISTDIVLRLMGARPVRQPSVTEEEIKLLLQQGILEGVFEEVEQELVENILRLDSRKVGAIMTPRKDVVYLDVTKSYEANRGILTDHPHWIIPLCRGGVDNVVGFVKTKDVLNRLLAGEKPDLAELVTPALFVPNSLSLMQLLEHFKRSHLQTALVVDEYGELTGLVTLTDVLEAIVGAIASETAEEEPQVSQREDGSWLVDGMLDIDRFKQLFELDALPEEESGNFHTMAGFVMLRLGNVPKVTDTFEFEDLRFEVVDMDRNRVDKILVTRLPPAAG</sequence>
<evidence type="ECO:0000256" key="8">
    <source>
        <dbReference type="PROSITE-ProRule" id="PRU01193"/>
    </source>
</evidence>
<dbReference type="SUPFAM" id="SSF54631">
    <property type="entry name" value="CBS-domain pair"/>
    <property type="match status" value="1"/>
</dbReference>
<keyword evidence="4 8" id="KW-1133">Transmembrane helix</keyword>
<dbReference type="Pfam" id="PF01595">
    <property type="entry name" value="CNNM"/>
    <property type="match status" value="1"/>
</dbReference>
<dbReference type="SUPFAM" id="SSF56176">
    <property type="entry name" value="FAD-binding/transporter-associated domain-like"/>
    <property type="match status" value="1"/>
</dbReference>
<evidence type="ECO:0000256" key="3">
    <source>
        <dbReference type="ARBA" id="ARBA00022737"/>
    </source>
</evidence>
<evidence type="ECO:0000256" key="2">
    <source>
        <dbReference type="ARBA" id="ARBA00022692"/>
    </source>
</evidence>
<proteinExistence type="predicted"/>
<dbReference type="Proteomes" id="UP000503004">
    <property type="component" value="Chromosome"/>
</dbReference>
<dbReference type="InterPro" id="IPR044751">
    <property type="entry name" value="Ion_transp-like_CBS"/>
</dbReference>
<dbReference type="Gene3D" id="3.30.465.10">
    <property type="match status" value="1"/>
</dbReference>
<evidence type="ECO:0000259" key="11">
    <source>
        <dbReference type="PROSITE" id="PS51846"/>
    </source>
</evidence>
<evidence type="ECO:0000313" key="13">
    <source>
        <dbReference type="Proteomes" id="UP000503004"/>
    </source>
</evidence>
<keyword evidence="13" id="KW-1185">Reference proteome</keyword>